<dbReference type="AlphaFoldDB" id="T0Y004"/>
<dbReference type="InterPro" id="IPR001792">
    <property type="entry name" value="Acylphosphatase-like_dom"/>
</dbReference>
<protein>
    <submittedName>
        <fullName evidence="2">(NiFe) hydrogenase maturation protein HypF</fullName>
    </submittedName>
</protein>
<feature type="non-terminal residue" evidence="2">
    <location>
        <position position="1"/>
    </location>
</feature>
<organism evidence="2">
    <name type="scientific">mine drainage metagenome</name>
    <dbReference type="NCBI Taxonomy" id="410659"/>
    <lineage>
        <taxon>unclassified sequences</taxon>
        <taxon>metagenomes</taxon>
        <taxon>ecological metagenomes</taxon>
    </lineage>
</organism>
<feature type="domain" description="Acylphosphatase-like" evidence="1">
    <location>
        <begin position="1"/>
        <end position="65"/>
    </location>
</feature>
<dbReference type="GO" id="GO:0016743">
    <property type="term" value="F:carboxyl- or carbamoyltransferase activity"/>
    <property type="evidence" value="ECO:0007669"/>
    <property type="project" value="TreeGrafter"/>
</dbReference>
<name>T0Y004_9ZZZZ</name>
<dbReference type="EMBL" id="AUZX01015656">
    <property type="protein sequence ID" value="EQD28431.1"/>
    <property type="molecule type" value="Genomic_DNA"/>
</dbReference>
<dbReference type="InterPro" id="IPR011125">
    <property type="entry name" value="Znf_HypF"/>
</dbReference>
<proteinExistence type="predicted"/>
<comment type="caution">
    <text evidence="2">The sequence shown here is derived from an EMBL/GenBank/DDBJ whole genome shotgun (WGS) entry which is preliminary data.</text>
</comment>
<sequence>ATSLGLVGTVRNLRGEVDIVVGGSPAALERFMHELFASAPPLARPRLIDAQAAAVPQASEFAILASAADGPARIFVPADAFTCPECLAELGDPADRRYRYPFINCTQCGPRYTLIESLPYDRSNTTMSGFALCPRCAAEYRDPGNRRFHAEPVACPECGPSVWLESESSPGQWAARGGGSAACRAVAA</sequence>
<dbReference type="PROSITE" id="PS51160">
    <property type="entry name" value="ACYLPHOSPHATASE_3"/>
    <property type="match status" value="1"/>
</dbReference>
<dbReference type="InterPro" id="IPR051060">
    <property type="entry name" value="Carbamoyltrans_HypF-like"/>
</dbReference>
<gene>
    <name evidence="2" type="ORF">B1A_21185</name>
</gene>
<feature type="non-terminal residue" evidence="2">
    <location>
        <position position="188"/>
    </location>
</feature>
<evidence type="ECO:0000313" key="2">
    <source>
        <dbReference type="EMBL" id="EQD28431.1"/>
    </source>
</evidence>
<reference evidence="2" key="2">
    <citation type="journal article" date="2014" name="ISME J.">
        <title>Microbial stratification in low pH oxic and suboxic macroscopic growths along an acid mine drainage.</title>
        <authorList>
            <person name="Mendez-Garcia C."/>
            <person name="Mesa V."/>
            <person name="Sprenger R.R."/>
            <person name="Richter M."/>
            <person name="Diez M.S."/>
            <person name="Solano J."/>
            <person name="Bargiela R."/>
            <person name="Golyshina O.V."/>
            <person name="Manteca A."/>
            <person name="Ramos J.L."/>
            <person name="Gallego J.R."/>
            <person name="Llorente I."/>
            <person name="Martins Dos Santos V.A."/>
            <person name="Jensen O.N."/>
            <person name="Pelaez A.I."/>
            <person name="Sanchez J."/>
            <person name="Ferrer M."/>
        </authorList>
    </citation>
    <scope>NUCLEOTIDE SEQUENCE</scope>
</reference>
<dbReference type="GO" id="GO:0051604">
    <property type="term" value="P:protein maturation"/>
    <property type="evidence" value="ECO:0007669"/>
    <property type="project" value="TreeGrafter"/>
</dbReference>
<dbReference type="GO" id="GO:0008270">
    <property type="term" value="F:zinc ion binding"/>
    <property type="evidence" value="ECO:0007669"/>
    <property type="project" value="InterPro"/>
</dbReference>
<dbReference type="PANTHER" id="PTHR42959:SF1">
    <property type="entry name" value="CARBAMOYLTRANSFERASE HYPF"/>
    <property type="match status" value="1"/>
</dbReference>
<dbReference type="InterPro" id="IPR036046">
    <property type="entry name" value="Acylphosphatase-like_dom_sf"/>
</dbReference>
<reference evidence="2" key="1">
    <citation type="submission" date="2013-08" db="EMBL/GenBank/DDBJ databases">
        <authorList>
            <person name="Mendez C."/>
            <person name="Richter M."/>
            <person name="Ferrer M."/>
            <person name="Sanchez J."/>
        </authorList>
    </citation>
    <scope>NUCLEOTIDE SEQUENCE</scope>
</reference>
<dbReference type="PANTHER" id="PTHR42959">
    <property type="entry name" value="CARBAMOYLTRANSFERASE"/>
    <property type="match status" value="1"/>
</dbReference>
<dbReference type="Pfam" id="PF00708">
    <property type="entry name" value="Acylphosphatase"/>
    <property type="match status" value="1"/>
</dbReference>
<dbReference type="Gene3D" id="3.90.870.50">
    <property type="match status" value="1"/>
</dbReference>
<dbReference type="SUPFAM" id="SSF54975">
    <property type="entry name" value="Acylphosphatase/BLUF domain-like"/>
    <property type="match status" value="1"/>
</dbReference>
<dbReference type="Pfam" id="PF07503">
    <property type="entry name" value="zf-HYPF"/>
    <property type="match status" value="2"/>
</dbReference>
<accession>T0Y004</accession>
<evidence type="ECO:0000259" key="1">
    <source>
        <dbReference type="PROSITE" id="PS51160"/>
    </source>
</evidence>